<evidence type="ECO:0000256" key="7">
    <source>
        <dbReference type="ARBA" id="ARBA00023163"/>
    </source>
</evidence>
<gene>
    <name evidence="11" type="ORF">GCM10010917_05610</name>
</gene>
<feature type="domain" description="Response regulatory" evidence="10">
    <location>
        <begin position="3"/>
        <end position="120"/>
    </location>
</feature>
<evidence type="ECO:0008006" key="13">
    <source>
        <dbReference type="Google" id="ProtNLM"/>
    </source>
</evidence>
<keyword evidence="5" id="KW-0805">Transcription regulation</keyword>
<dbReference type="CDD" id="cd17536">
    <property type="entry name" value="REC_YesN-like"/>
    <property type="match status" value="1"/>
</dbReference>
<evidence type="ECO:0000259" key="9">
    <source>
        <dbReference type="PROSITE" id="PS01124"/>
    </source>
</evidence>
<dbReference type="PRINTS" id="PR00032">
    <property type="entry name" value="HTHARAC"/>
</dbReference>
<dbReference type="Gene3D" id="1.10.10.60">
    <property type="entry name" value="Homeodomain-like"/>
    <property type="match status" value="2"/>
</dbReference>
<accession>A0ABQ1FPG6</accession>
<evidence type="ECO:0000313" key="12">
    <source>
        <dbReference type="Proteomes" id="UP000609323"/>
    </source>
</evidence>
<dbReference type="EMBL" id="BMHF01000001">
    <property type="protein sequence ID" value="GGA23749.1"/>
    <property type="molecule type" value="Genomic_DNA"/>
</dbReference>
<comment type="subcellular location">
    <subcellularLocation>
        <location evidence="1">Cytoplasm</location>
    </subcellularLocation>
</comment>
<evidence type="ECO:0000256" key="1">
    <source>
        <dbReference type="ARBA" id="ARBA00004496"/>
    </source>
</evidence>
<evidence type="ECO:0000256" key="4">
    <source>
        <dbReference type="ARBA" id="ARBA00023012"/>
    </source>
</evidence>
<evidence type="ECO:0000256" key="6">
    <source>
        <dbReference type="ARBA" id="ARBA00023125"/>
    </source>
</evidence>
<sequence length="557" mass="63511">MYKLILADDETDVREGLLDQIDWAALGFDSVEIAENGKEAAELIEKSRPDVVVTDIQMPFMNGLQLAEWIRDFSPSTRIIILTGFEEFEYAQKAIKLQIDEYVLKPFSSKDLEQVIMKVKQSIDLELEQRENVQALREHYRQNLPMLQNLFMAGLVTRRISQHELEQKCRSYQLELQGNQFAVAVISLDRMLTRLQGTYQPVQTDQTDSAPEAGSLRDTPNVELKQFAVLNIAQETMDKHKRGYAFIHAGEVVLLMQGQENPSAGFMHQNLRLFEEIRHNVERYLKLTVTIGAGLPSGQLTDMPQSYGEARQALDYRMILGTNKVIWIGDVERRSPRPLVFDESLEQQLVRKIKLGNDGELLEMMDELFSELIGSGQSYGDFQLFLLELLTALVKTAKEHNADLEAVFGDSGTGLAAIASFTLAEDAKEWFTGICLRLRSFIAADRQSGYQRLVEEAKGYVKAHYSEEDMSIGRLCQHLHISTGYFSNIFKKETKMTFVSYLMSIRMEAAQELLLMTDLKAFEIAEKVGFSDPNYFSFCFKKRFGVSPKEYRNGVRA</sequence>
<dbReference type="InterPro" id="IPR001789">
    <property type="entry name" value="Sig_transdc_resp-reg_receiver"/>
</dbReference>
<reference evidence="12" key="1">
    <citation type="journal article" date="2019" name="Int. J. Syst. Evol. Microbiol.">
        <title>The Global Catalogue of Microorganisms (GCM) 10K type strain sequencing project: providing services to taxonomists for standard genome sequencing and annotation.</title>
        <authorList>
            <consortium name="The Broad Institute Genomics Platform"/>
            <consortium name="The Broad Institute Genome Sequencing Center for Infectious Disease"/>
            <person name="Wu L."/>
            <person name="Ma J."/>
        </authorList>
    </citation>
    <scope>NUCLEOTIDE SEQUENCE [LARGE SCALE GENOMIC DNA]</scope>
    <source>
        <strain evidence="12">CGMCC 1.15044</strain>
    </source>
</reference>
<dbReference type="InterPro" id="IPR009057">
    <property type="entry name" value="Homeodomain-like_sf"/>
</dbReference>
<keyword evidence="3 8" id="KW-0597">Phosphoprotein</keyword>
<dbReference type="PROSITE" id="PS01124">
    <property type="entry name" value="HTH_ARAC_FAMILY_2"/>
    <property type="match status" value="1"/>
</dbReference>
<dbReference type="Pfam" id="PF17853">
    <property type="entry name" value="GGDEF_2"/>
    <property type="match status" value="1"/>
</dbReference>
<dbReference type="PROSITE" id="PS50110">
    <property type="entry name" value="RESPONSE_REGULATORY"/>
    <property type="match status" value="1"/>
</dbReference>
<dbReference type="PANTHER" id="PTHR42713">
    <property type="entry name" value="HISTIDINE KINASE-RELATED"/>
    <property type="match status" value="1"/>
</dbReference>
<dbReference type="SMART" id="SM00342">
    <property type="entry name" value="HTH_ARAC"/>
    <property type="match status" value="1"/>
</dbReference>
<keyword evidence="4" id="KW-0902">Two-component regulatory system</keyword>
<dbReference type="Proteomes" id="UP000609323">
    <property type="component" value="Unassembled WGS sequence"/>
</dbReference>
<keyword evidence="7" id="KW-0804">Transcription</keyword>
<protein>
    <recommendedName>
        <fullName evidence="13">DNA-binding response regulator</fullName>
    </recommendedName>
</protein>
<keyword evidence="12" id="KW-1185">Reference proteome</keyword>
<dbReference type="RefSeq" id="WP_094093255.1">
    <property type="nucleotide sequence ID" value="NZ_BMHF01000001.1"/>
</dbReference>
<evidence type="ECO:0000313" key="11">
    <source>
        <dbReference type="EMBL" id="GGA23749.1"/>
    </source>
</evidence>
<dbReference type="InterPro" id="IPR041522">
    <property type="entry name" value="CdaR_GGDEF"/>
</dbReference>
<name>A0ABQ1FPG6_9BACL</name>
<dbReference type="InterPro" id="IPR011006">
    <property type="entry name" value="CheY-like_superfamily"/>
</dbReference>
<comment type="caution">
    <text evidence="11">The sequence shown here is derived from an EMBL/GenBank/DDBJ whole genome shotgun (WGS) entry which is preliminary data.</text>
</comment>
<feature type="modified residue" description="4-aspartylphosphate" evidence="8">
    <location>
        <position position="55"/>
    </location>
</feature>
<proteinExistence type="predicted"/>
<organism evidence="11 12">
    <name type="scientific">Paenibacillus physcomitrellae</name>
    <dbReference type="NCBI Taxonomy" id="1619311"/>
    <lineage>
        <taxon>Bacteria</taxon>
        <taxon>Bacillati</taxon>
        <taxon>Bacillota</taxon>
        <taxon>Bacilli</taxon>
        <taxon>Bacillales</taxon>
        <taxon>Paenibacillaceae</taxon>
        <taxon>Paenibacillus</taxon>
    </lineage>
</organism>
<evidence type="ECO:0000256" key="8">
    <source>
        <dbReference type="PROSITE-ProRule" id="PRU00169"/>
    </source>
</evidence>
<keyword evidence="2" id="KW-0963">Cytoplasm</keyword>
<dbReference type="SMART" id="SM00448">
    <property type="entry name" value="REC"/>
    <property type="match status" value="1"/>
</dbReference>
<dbReference type="InterPro" id="IPR018060">
    <property type="entry name" value="HTH_AraC"/>
</dbReference>
<keyword evidence="6" id="KW-0238">DNA-binding</keyword>
<evidence type="ECO:0000259" key="10">
    <source>
        <dbReference type="PROSITE" id="PS50110"/>
    </source>
</evidence>
<dbReference type="PANTHER" id="PTHR42713:SF3">
    <property type="entry name" value="TRANSCRIPTIONAL REGULATORY PROTEIN HPTR"/>
    <property type="match status" value="1"/>
</dbReference>
<dbReference type="Gene3D" id="3.40.50.2300">
    <property type="match status" value="1"/>
</dbReference>
<evidence type="ECO:0000256" key="3">
    <source>
        <dbReference type="ARBA" id="ARBA00022553"/>
    </source>
</evidence>
<dbReference type="SUPFAM" id="SSF52172">
    <property type="entry name" value="CheY-like"/>
    <property type="match status" value="1"/>
</dbReference>
<evidence type="ECO:0000256" key="5">
    <source>
        <dbReference type="ARBA" id="ARBA00023015"/>
    </source>
</evidence>
<dbReference type="Pfam" id="PF00072">
    <property type="entry name" value="Response_reg"/>
    <property type="match status" value="1"/>
</dbReference>
<evidence type="ECO:0000256" key="2">
    <source>
        <dbReference type="ARBA" id="ARBA00022490"/>
    </source>
</evidence>
<feature type="domain" description="HTH araC/xylS-type" evidence="9">
    <location>
        <begin position="455"/>
        <end position="554"/>
    </location>
</feature>
<dbReference type="Pfam" id="PF12833">
    <property type="entry name" value="HTH_18"/>
    <property type="match status" value="1"/>
</dbReference>
<dbReference type="InterPro" id="IPR051552">
    <property type="entry name" value="HptR"/>
</dbReference>
<dbReference type="InterPro" id="IPR020449">
    <property type="entry name" value="Tscrpt_reg_AraC-type_HTH"/>
</dbReference>
<dbReference type="SUPFAM" id="SSF46689">
    <property type="entry name" value="Homeodomain-like"/>
    <property type="match status" value="2"/>
</dbReference>